<dbReference type="AlphaFoldDB" id="A0AAI9SAS4"/>
<reference evidence="1 2" key="1">
    <citation type="submission" date="2019-10" db="EMBL/GenBank/DDBJ databases">
        <title>Genome diversity of Sutterella seckii.</title>
        <authorList>
            <person name="Chaplin A.V."/>
            <person name="Sokolova S.R."/>
            <person name="Mosin K.A."/>
            <person name="Ivanova E.L."/>
            <person name="Kochetkova T.O."/>
            <person name="Goltsov A.Y."/>
            <person name="Trofimov D.Y."/>
            <person name="Efimov B.A."/>
        </authorList>
    </citation>
    <scope>NUCLEOTIDE SEQUENCE [LARGE SCALE GENOMIC DNA]</scope>
    <source>
        <strain evidence="1 2">ASD3426</strain>
    </source>
</reference>
<proteinExistence type="predicted"/>
<dbReference type="EMBL" id="WEHW01000094">
    <property type="protein sequence ID" value="KAB7649350.1"/>
    <property type="molecule type" value="Genomic_DNA"/>
</dbReference>
<comment type="caution">
    <text evidence="1">The sequence shown here is derived from an EMBL/GenBank/DDBJ whole genome shotgun (WGS) entry which is preliminary data.</text>
</comment>
<protein>
    <submittedName>
        <fullName evidence="1">Uncharacterized protein</fullName>
    </submittedName>
</protein>
<organism evidence="1 2">
    <name type="scientific">Sutterella seckii</name>
    <dbReference type="NCBI Taxonomy" id="1944635"/>
    <lineage>
        <taxon>Bacteria</taxon>
        <taxon>Pseudomonadati</taxon>
        <taxon>Pseudomonadota</taxon>
        <taxon>Betaproteobacteria</taxon>
        <taxon>Burkholderiales</taxon>
        <taxon>Sutterellaceae</taxon>
        <taxon>Sutterella</taxon>
    </lineage>
</organism>
<sequence length="118" mass="13205">MGVSRSADEKRIGKFNLGLLRAGVLQKCLILLERVVELSIVEAEDNTASVRRIIRDAGLQSSNRFDASLFGNRLEELIARRNDIRPIAQRKKTVVLGTCLGFCRESNRTDFSVSGLWV</sequence>
<dbReference type="RefSeq" id="WP_152157186.1">
    <property type="nucleotide sequence ID" value="NZ_WEHW01000094.1"/>
</dbReference>
<keyword evidence="2" id="KW-1185">Reference proteome</keyword>
<accession>A0AAI9SAS4</accession>
<name>A0AAI9SAS4_9BURK</name>
<gene>
    <name evidence="1" type="ORF">GBM96_11520</name>
</gene>
<dbReference type="Proteomes" id="UP000469462">
    <property type="component" value="Unassembled WGS sequence"/>
</dbReference>
<evidence type="ECO:0000313" key="1">
    <source>
        <dbReference type="EMBL" id="KAB7649350.1"/>
    </source>
</evidence>
<evidence type="ECO:0000313" key="2">
    <source>
        <dbReference type="Proteomes" id="UP000469462"/>
    </source>
</evidence>